<dbReference type="EMBL" id="BSXS01005609">
    <property type="protein sequence ID" value="GME84598.1"/>
    <property type="molecule type" value="Genomic_DNA"/>
</dbReference>
<evidence type="ECO:0000313" key="1">
    <source>
        <dbReference type="EMBL" id="GME84598.1"/>
    </source>
</evidence>
<protein>
    <submittedName>
        <fullName evidence="1">Unnamed protein product</fullName>
    </submittedName>
</protein>
<name>A0ACB5TB38_AMBMO</name>
<evidence type="ECO:0000313" key="2">
    <source>
        <dbReference type="Proteomes" id="UP001165064"/>
    </source>
</evidence>
<accession>A0ACB5TB38</accession>
<gene>
    <name evidence="1" type="ORF">Amon02_000695500</name>
</gene>
<reference evidence="1" key="1">
    <citation type="submission" date="2023-04" db="EMBL/GenBank/DDBJ databases">
        <title>Ambrosiozyma monospora NBRC 10751.</title>
        <authorList>
            <person name="Ichikawa N."/>
            <person name="Sato H."/>
            <person name="Tonouchi N."/>
        </authorList>
    </citation>
    <scope>NUCLEOTIDE SEQUENCE</scope>
    <source>
        <strain evidence="1">NBRC 10751</strain>
    </source>
</reference>
<organism evidence="1 2">
    <name type="scientific">Ambrosiozyma monospora</name>
    <name type="common">Yeast</name>
    <name type="synonym">Endomycopsis monosporus</name>
    <dbReference type="NCBI Taxonomy" id="43982"/>
    <lineage>
        <taxon>Eukaryota</taxon>
        <taxon>Fungi</taxon>
        <taxon>Dikarya</taxon>
        <taxon>Ascomycota</taxon>
        <taxon>Saccharomycotina</taxon>
        <taxon>Pichiomycetes</taxon>
        <taxon>Pichiales</taxon>
        <taxon>Pichiaceae</taxon>
        <taxon>Ambrosiozyma</taxon>
    </lineage>
</organism>
<sequence>MAIRSTERKIAQDMKKLEKQTKQVNELKHLRNKYWFEKFYWFLSSDGYLCIAGRDNNQIDTIYYRYFDNQNDILVSNDLDSSLKVVIKNPYKNKDITPSTLMQAGIFSLSATKAWENKMVTSPWFVKGTEVSKKDFDGSILPSGLLNVSKEKTYLPPCQLVMGIGLLWVGTEETSQKYKAAKKARDEELEFKLVTGDENAAMKAAELKAMIEKLGNLEKPEAGDKAVSETPAPKEESPIAPEELKEKPEETKPPGPNDQAKVTIRGKKNKLKKIKQKYGDQDEEERRLRMSVLGTLKQVEKKSVETTEKSSTQVSNDRKLRKKQQEANQLKKLLDELNETNNADDEDAEQSTVKEPTHLQVAGLIPSPNKTDQIVDCIPVFAPWNSLQKYSYKIKIQPGNLKKGKSVADVLAFFKKHSKNIEKEGTTWFDNNDDIIEKLNPQDALMSLTVSKLKVTYPGGESGNKGGNKGGSKAKGGKSNSKGGKGKKK</sequence>
<comment type="caution">
    <text evidence="1">The sequence shown here is derived from an EMBL/GenBank/DDBJ whole genome shotgun (WGS) entry which is preliminary data.</text>
</comment>
<dbReference type="Proteomes" id="UP001165064">
    <property type="component" value="Unassembled WGS sequence"/>
</dbReference>
<proteinExistence type="predicted"/>
<keyword evidence="2" id="KW-1185">Reference proteome</keyword>